<evidence type="ECO:0000259" key="2">
    <source>
        <dbReference type="Pfam" id="PF25060"/>
    </source>
</evidence>
<evidence type="ECO:0000259" key="3">
    <source>
        <dbReference type="Pfam" id="PF25062"/>
    </source>
</evidence>
<comment type="caution">
    <text evidence="4">The sequence shown here is derived from an EMBL/GenBank/DDBJ whole genome shotgun (WGS) entry which is preliminary data.</text>
</comment>
<dbReference type="PANTHER" id="PTHR14699:SF2">
    <property type="entry name" value="TETRATRICOPEPTIDE REPEAT PROTEIN 21A"/>
    <property type="match status" value="1"/>
</dbReference>
<evidence type="ECO:0000313" key="5">
    <source>
        <dbReference type="Proteomes" id="UP001221898"/>
    </source>
</evidence>
<evidence type="ECO:0000313" key="4">
    <source>
        <dbReference type="EMBL" id="KAJ8418796.1"/>
    </source>
</evidence>
<protein>
    <submittedName>
        <fullName evidence="4">Uncharacterized protein</fullName>
    </submittedName>
</protein>
<gene>
    <name evidence="4" type="ORF">AAFF_G00002950</name>
</gene>
<dbReference type="SUPFAM" id="SSF81901">
    <property type="entry name" value="HCP-like"/>
    <property type="match status" value="1"/>
</dbReference>
<dbReference type="Pfam" id="PF25058">
    <property type="entry name" value="ARM_TT21"/>
    <property type="match status" value="1"/>
</dbReference>
<dbReference type="GO" id="GO:0030991">
    <property type="term" value="C:intraciliary transport particle A"/>
    <property type="evidence" value="ECO:0007669"/>
    <property type="project" value="TreeGrafter"/>
</dbReference>
<dbReference type="GO" id="GO:0005929">
    <property type="term" value="C:cilium"/>
    <property type="evidence" value="ECO:0007669"/>
    <property type="project" value="GOC"/>
</dbReference>
<dbReference type="InterPro" id="IPR040364">
    <property type="entry name" value="TTC21A/TTC21B"/>
</dbReference>
<evidence type="ECO:0000256" key="1">
    <source>
        <dbReference type="ARBA" id="ARBA00010935"/>
    </source>
</evidence>
<name>A0AAD7X2J9_9TELE</name>
<dbReference type="Gene3D" id="1.25.40.10">
    <property type="entry name" value="Tetratricopeptide repeat domain"/>
    <property type="match status" value="2"/>
</dbReference>
<dbReference type="InterPro" id="IPR011990">
    <property type="entry name" value="TPR-like_helical_dom_sf"/>
</dbReference>
<dbReference type="GO" id="GO:0035721">
    <property type="term" value="P:intraciliary retrograde transport"/>
    <property type="evidence" value="ECO:0007669"/>
    <property type="project" value="TreeGrafter"/>
</dbReference>
<proteinExistence type="inferred from homology"/>
<dbReference type="InterPro" id="IPR056833">
    <property type="entry name" value="ARM_TT21_N"/>
</dbReference>
<dbReference type="GO" id="GO:0061512">
    <property type="term" value="P:protein localization to cilium"/>
    <property type="evidence" value="ECO:0007669"/>
    <property type="project" value="TreeGrafter"/>
</dbReference>
<dbReference type="InterPro" id="IPR056832">
    <property type="entry name" value="ARM_TT21_2nd"/>
</dbReference>
<dbReference type="AlphaFoldDB" id="A0AAD7X2J9"/>
<sequence>MALIYAHRQSETVDRDAVDELDSQLKLSRKAAGDKALYYAAMFLWLMGRSDKAKDYIDRMLKMTSSSKEGLILKGWIELSSESNQNRNKAIRYFDNGLENSKSVFGLMGKVTYFMGKQNFSGALEVVNQMIAFQPDFVPALTLKMNLFLAQQDWEQTLDAASRYLKQDGHHLKALQIMVVHAIAKDGDLIKCGNNTEILQTLCQFGERAFAKAPADADIANEIGYLHVLQNKIKEAVRWYSNGIKLDGTSMPALAGMIHCQLLQGQLEEAAQQLEFLSEIQQSIGQSAVTHHSMSIMCSKNKEVALLQAMLACKSGAGQEVVGTLLKEAAELHFSAIQGLPLGVKYFEKLNPAFLFEVVKTHLAVCQPRALGQPLSFGLMHSAMILEPVVKTAPSCLPGAYLMAKVKFLSGDLMSAQNFIMRCLELDPTVADIHLLQAHIYLSLEDFKKCLQSLETGVSHNFQVREQPLYHLIKARALKNMGDLPEAIRTLNMVMSLPGLKRETRGKEASISNSDRVSAYLELCTDYMELDYGLV</sequence>
<dbReference type="Pfam" id="PF25060">
    <property type="entry name" value="ARM_TT21_2nd"/>
    <property type="match status" value="1"/>
</dbReference>
<organism evidence="4 5">
    <name type="scientific">Aldrovandia affinis</name>
    <dbReference type="NCBI Taxonomy" id="143900"/>
    <lineage>
        <taxon>Eukaryota</taxon>
        <taxon>Metazoa</taxon>
        <taxon>Chordata</taxon>
        <taxon>Craniata</taxon>
        <taxon>Vertebrata</taxon>
        <taxon>Euteleostomi</taxon>
        <taxon>Actinopterygii</taxon>
        <taxon>Neopterygii</taxon>
        <taxon>Teleostei</taxon>
        <taxon>Notacanthiformes</taxon>
        <taxon>Halosauridae</taxon>
        <taxon>Aldrovandia</taxon>
    </lineage>
</organism>
<dbReference type="Pfam" id="PF25062">
    <property type="entry name" value="ARM_TT21_N"/>
    <property type="match status" value="1"/>
</dbReference>
<accession>A0AAD7X2J9</accession>
<keyword evidence="5" id="KW-1185">Reference proteome</keyword>
<dbReference type="EMBL" id="JAINUG010000001">
    <property type="protein sequence ID" value="KAJ8418796.1"/>
    <property type="molecule type" value="Genomic_DNA"/>
</dbReference>
<feature type="domain" description="Tetratricopeptide repeat protein 21A/21B second ARM" evidence="2">
    <location>
        <begin position="192"/>
        <end position="443"/>
    </location>
</feature>
<comment type="similarity">
    <text evidence="1">Belongs to the TTC21 family.</text>
</comment>
<reference evidence="4" key="1">
    <citation type="journal article" date="2023" name="Science">
        <title>Genome structures resolve the early diversification of teleost fishes.</title>
        <authorList>
            <person name="Parey E."/>
            <person name="Louis A."/>
            <person name="Montfort J."/>
            <person name="Bouchez O."/>
            <person name="Roques C."/>
            <person name="Iampietro C."/>
            <person name="Lluch J."/>
            <person name="Castinel A."/>
            <person name="Donnadieu C."/>
            <person name="Desvignes T."/>
            <person name="Floi Bucao C."/>
            <person name="Jouanno E."/>
            <person name="Wen M."/>
            <person name="Mejri S."/>
            <person name="Dirks R."/>
            <person name="Jansen H."/>
            <person name="Henkel C."/>
            <person name="Chen W.J."/>
            <person name="Zahm M."/>
            <person name="Cabau C."/>
            <person name="Klopp C."/>
            <person name="Thompson A.W."/>
            <person name="Robinson-Rechavi M."/>
            <person name="Braasch I."/>
            <person name="Lecointre G."/>
            <person name="Bobe J."/>
            <person name="Postlethwait J.H."/>
            <person name="Berthelot C."/>
            <person name="Roest Crollius H."/>
            <person name="Guiguen Y."/>
        </authorList>
    </citation>
    <scope>NUCLEOTIDE SEQUENCE</scope>
    <source>
        <strain evidence="4">NC1722</strain>
    </source>
</reference>
<feature type="domain" description="Tetratricopeptide repeat protein 21A/21B N-terminal ARM repeat" evidence="3">
    <location>
        <begin position="1"/>
        <end position="157"/>
    </location>
</feature>
<dbReference type="Proteomes" id="UP001221898">
    <property type="component" value="Unassembled WGS sequence"/>
</dbReference>
<dbReference type="PANTHER" id="PTHR14699">
    <property type="entry name" value="STI2 PROTEIN-RELATED"/>
    <property type="match status" value="1"/>
</dbReference>
<dbReference type="InterPro" id="IPR019734">
    <property type="entry name" value="TPR_rpt"/>
</dbReference>
<dbReference type="SMART" id="SM00028">
    <property type="entry name" value="TPR"/>
    <property type="match status" value="7"/>
</dbReference>
<dbReference type="SUPFAM" id="SSF48452">
    <property type="entry name" value="TPR-like"/>
    <property type="match status" value="2"/>
</dbReference>